<gene>
    <name evidence="2" type="ORF">GCM10022278_37380</name>
</gene>
<accession>A0ABP7Q6A9</accession>
<proteinExistence type="predicted"/>
<keyword evidence="1" id="KW-1133">Transmembrane helix</keyword>
<dbReference type="Proteomes" id="UP001501337">
    <property type="component" value="Unassembled WGS sequence"/>
</dbReference>
<feature type="transmembrane region" description="Helical" evidence="1">
    <location>
        <begin position="37"/>
        <end position="56"/>
    </location>
</feature>
<reference evidence="3" key="1">
    <citation type="journal article" date="2019" name="Int. J. Syst. Evol. Microbiol.">
        <title>The Global Catalogue of Microorganisms (GCM) 10K type strain sequencing project: providing services to taxonomists for standard genome sequencing and annotation.</title>
        <authorList>
            <consortium name="The Broad Institute Genomics Platform"/>
            <consortium name="The Broad Institute Genome Sequencing Center for Infectious Disease"/>
            <person name="Wu L."/>
            <person name="Ma J."/>
        </authorList>
    </citation>
    <scope>NUCLEOTIDE SEQUENCE [LARGE SCALE GENOMIC DNA]</scope>
    <source>
        <strain evidence="3">JCM 17555</strain>
    </source>
</reference>
<comment type="caution">
    <text evidence="2">The sequence shown here is derived from an EMBL/GenBank/DDBJ whole genome shotgun (WGS) entry which is preliminary data.</text>
</comment>
<evidence type="ECO:0000313" key="2">
    <source>
        <dbReference type="EMBL" id="GAA3977154.1"/>
    </source>
</evidence>
<sequence>MVWLCTRATIGDANIAFGAYALAVYCAKDWFWVAKSWHWSTLLVYLAVGLILTIVLTHS</sequence>
<evidence type="ECO:0000313" key="3">
    <source>
        <dbReference type="Proteomes" id="UP001501337"/>
    </source>
</evidence>
<protein>
    <submittedName>
        <fullName evidence="2">Uncharacterized protein</fullName>
    </submittedName>
</protein>
<keyword evidence="1" id="KW-0472">Membrane</keyword>
<dbReference type="EMBL" id="BAABBO010000021">
    <property type="protein sequence ID" value="GAA3977154.1"/>
    <property type="molecule type" value="Genomic_DNA"/>
</dbReference>
<name>A0ABP7Q6A9_9GAMM</name>
<keyword evidence="3" id="KW-1185">Reference proteome</keyword>
<organism evidence="2 3">
    <name type="scientific">Allohahella marinimesophila</name>
    <dbReference type="NCBI Taxonomy" id="1054972"/>
    <lineage>
        <taxon>Bacteria</taxon>
        <taxon>Pseudomonadati</taxon>
        <taxon>Pseudomonadota</taxon>
        <taxon>Gammaproteobacteria</taxon>
        <taxon>Oceanospirillales</taxon>
        <taxon>Hahellaceae</taxon>
        <taxon>Allohahella</taxon>
    </lineage>
</organism>
<keyword evidence="1" id="KW-0812">Transmembrane</keyword>
<evidence type="ECO:0000256" key="1">
    <source>
        <dbReference type="SAM" id="Phobius"/>
    </source>
</evidence>